<feature type="compositionally biased region" description="Polar residues" evidence="1">
    <location>
        <begin position="509"/>
        <end position="519"/>
    </location>
</feature>
<feature type="compositionally biased region" description="Basic and acidic residues" evidence="1">
    <location>
        <begin position="27"/>
        <end position="36"/>
    </location>
</feature>
<comment type="caution">
    <text evidence="2">The sequence shown here is derived from an EMBL/GenBank/DDBJ whole genome shotgun (WGS) entry which is preliminary data.</text>
</comment>
<feature type="region of interest" description="Disordered" evidence="1">
    <location>
        <begin position="1"/>
        <end position="76"/>
    </location>
</feature>
<dbReference type="Proteomes" id="UP001218218">
    <property type="component" value="Unassembled WGS sequence"/>
</dbReference>
<keyword evidence="3" id="KW-1185">Reference proteome</keyword>
<dbReference type="EMBL" id="JARIHO010000001">
    <property type="protein sequence ID" value="KAJ7368900.1"/>
    <property type="molecule type" value="Genomic_DNA"/>
</dbReference>
<feature type="region of interest" description="Disordered" evidence="1">
    <location>
        <begin position="497"/>
        <end position="550"/>
    </location>
</feature>
<proteinExistence type="predicted"/>
<name>A0AAD7AW40_9AGAR</name>
<evidence type="ECO:0000313" key="2">
    <source>
        <dbReference type="EMBL" id="KAJ7368900.1"/>
    </source>
</evidence>
<accession>A0AAD7AW40</accession>
<organism evidence="2 3">
    <name type="scientific">Mycena albidolilacea</name>
    <dbReference type="NCBI Taxonomy" id="1033008"/>
    <lineage>
        <taxon>Eukaryota</taxon>
        <taxon>Fungi</taxon>
        <taxon>Dikarya</taxon>
        <taxon>Basidiomycota</taxon>
        <taxon>Agaricomycotina</taxon>
        <taxon>Agaricomycetes</taxon>
        <taxon>Agaricomycetidae</taxon>
        <taxon>Agaricales</taxon>
        <taxon>Marasmiineae</taxon>
        <taxon>Mycenaceae</taxon>
        <taxon>Mycena</taxon>
    </lineage>
</organism>
<sequence>MGPKSSQGSAAKDTKPALLAPPKAPKPKSDRSKTPDGAKTPDGTLKPPATNQHRRTTSLPDKPPALHGVDGASTQPKKTAHTMLEQHMKIPWSEPFRPGFGVDALTGEFMARCALRDPKMANSSKPGKTRISVERLQWKGVKDLQDGFEMEIGGTVNVLCPVGANAKIASVLLQNHSSSTILVQYKVEADFTVDYIPEDVRLKAGLDKLSDAEFRNNYGDYYIAGCQKAYSCRMVVVCKVNEETITESLEREAVALVDKYFKGGIKIFDVEKQTTSFTLLNVVVDAEGCSADPANVFSVAVADAPKTLSKILKNAPGVPRIAYLYHYSCLDSCNLSRRVDVPKDMFDRARIMRGLYAYLQAGVMHPALQEFHSDRRTILAALKRFEEQRKSVMQTGRGSNKKNIDALQKDLYSSKNKADVLIRRYDFIRLVLDMDKRIISHPPSLVNGMQLYRWDCGKTGAPKKLTELKAYNLVCFEPAYRAFELEWQSPVTDSSSTLPQWLGGPSPRANMSFTTQSSHDVLPPLPPPSPKSHRLWKPRPAEQRSEPEDPGTFTFCLKDHKPVYILGWSVSCYWPGGKPEPTIEVEHPTNHIFSDHLSISVDNSRSTRWHCKVTFVIKSSYNFPDLI</sequence>
<evidence type="ECO:0000256" key="1">
    <source>
        <dbReference type="SAM" id="MobiDB-lite"/>
    </source>
</evidence>
<dbReference type="AlphaFoldDB" id="A0AAD7AW40"/>
<evidence type="ECO:0000313" key="3">
    <source>
        <dbReference type="Proteomes" id="UP001218218"/>
    </source>
</evidence>
<reference evidence="2" key="1">
    <citation type="submission" date="2023-03" db="EMBL/GenBank/DDBJ databases">
        <title>Massive genome expansion in bonnet fungi (Mycena s.s.) driven by repeated elements and novel gene families across ecological guilds.</title>
        <authorList>
            <consortium name="Lawrence Berkeley National Laboratory"/>
            <person name="Harder C.B."/>
            <person name="Miyauchi S."/>
            <person name="Viragh M."/>
            <person name="Kuo A."/>
            <person name="Thoen E."/>
            <person name="Andreopoulos B."/>
            <person name="Lu D."/>
            <person name="Skrede I."/>
            <person name="Drula E."/>
            <person name="Henrissat B."/>
            <person name="Morin E."/>
            <person name="Kohler A."/>
            <person name="Barry K."/>
            <person name="LaButti K."/>
            <person name="Morin E."/>
            <person name="Salamov A."/>
            <person name="Lipzen A."/>
            <person name="Mereny Z."/>
            <person name="Hegedus B."/>
            <person name="Baldrian P."/>
            <person name="Stursova M."/>
            <person name="Weitz H."/>
            <person name="Taylor A."/>
            <person name="Grigoriev I.V."/>
            <person name="Nagy L.G."/>
            <person name="Martin F."/>
            <person name="Kauserud H."/>
        </authorList>
    </citation>
    <scope>NUCLEOTIDE SEQUENCE</scope>
    <source>
        <strain evidence="2">CBHHK002</strain>
    </source>
</reference>
<protein>
    <submittedName>
        <fullName evidence="2">Uncharacterized protein</fullName>
    </submittedName>
</protein>
<gene>
    <name evidence="2" type="ORF">DFH08DRAFT_35536</name>
</gene>